<feature type="region of interest" description="Disordered" evidence="7">
    <location>
        <begin position="251"/>
        <end position="281"/>
    </location>
</feature>
<protein>
    <recommendedName>
        <fullName evidence="6">ATP-dependent Clp protease proteolytic subunit</fullName>
    </recommendedName>
</protein>
<evidence type="ECO:0000256" key="5">
    <source>
        <dbReference type="ARBA" id="ARBA00022825"/>
    </source>
</evidence>
<feature type="compositionally biased region" description="Low complexity" evidence="7">
    <location>
        <begin position="377"/>
        <end position="393"/>
    </location>
</feature>
<dbReference type="GO" id="GO:0006515">
    <property type="term" value="P:protein quality control for misfolded or incompletely synthesized proteins"/>
    <property type="evidence" value="ECO:0007669"/>
    <property type="project" value="TreeGrafter"/>
</dbReference>
<dbReference type="RefSeq" id="WP_055236859.1">
    <property type="nucleotide sequence ID" value="NZ_CYXM01000001.1"/>
</dbReference>
<keyword evidence="5" id="KW-0720">Serine protease</keyword>
<evidence type="ECO:0000256" key="3">
    <source>
        <dbReference type="ARBA" id="ARBA00022670"/>
    </source>
</evidence>
<dbReference type="SUPFAM" id="SSF52096">
    <property type="entry name" value="ClpP/crotonase"/>
    <property type="match status" value="1"/>
</dbReference>
<dbReference type="GO" id="GO:0004252">
    <property type="term" value="F:serine-type endopeptidase activity"/>
    <property type="evidence" value="ECO:0007669"/>
    <property type="project" value="InterPro"/>
</dbReference>
<dbReference type="Gene3D" id="3.90.226.10">
    <property type="entry name" value="2-enoyl-CoA Hydratase, Chain A, domain 1"/>
    <property type="match status" value="1"/>
</dbReference>
<dbReference type="AlphaFoldDB" id="A0A173R5J5"/>
<dbReference type="GO" id="GO:0004176">
    <property type="term" value="F:ATP-dependent peptidase activity"/>
    <property type="evidence" value="ECO:0007669"/>
    <property type="project" value="InterPro"/>
</dbReference>
<dbReference type="PANTHER" id="PTHR10381">
    <property type="entry name" value="ATP-DEPENDENT CLP PROTEASE PROTEOLYTIC SUBUNIT"/>
    <property type="match status" value="1"/>
</dbReference>
<feature type="compositionally biased region" description="Basic and acidic residues" evidence="7">
    <location>
        <begin position="271"/>
        <end position="281"/>
    </location>
</feature>
<dbReference type="Pfam" id="PF00574">
    <property type="entry name" value="CLP_protease"/>
    <property type="match status" value="1"/>
</dbReference>
<dbReference type="InterPro" id="IPR023562">
    <property type="entry name" value="ClpP/TepA"/>
</dbReference>
<dbReference type="PRINTS" id="PR00127">
    <property type="entry name" value="CLPPROTEASEP"/>
</dbReference>
<dbReference type="NCBIfam" id="NF045542">
    <property type="entry name" value="Clp_rel_HeadMat"/>
    <property type="match status" value="1"/>
</dbReference>
<sequence length="416" mass="44038">MKTKHSGLIMGPAAAPQAPAATKFWNMASTGDDEGEITLYGDVMSQQPVDWWTGEPEPGLFITPEGFMEDLAAVKDKGHITVKLNSCGGDLYTGIAIHNALKALSGEVNVIVEGIAASAASVIMCAGDTVTVYPGSLIMIHGVSVMLWDYMNMQDMKQLMKGMDASERAVAEIYNSKTGIEVDTLRSMMTKETWFTGREALEKGFADAIKEDEDDPEMSMSADRKVLFVNGVRHNVDGLQHVPGTIPVKAIATPPAAKPGANKKKPTTKAAKKEGGNKPMDEKELRATYPEIVAQIEASARTEAQNASGEAVAAERQRIEQIDSIAASIPDQQLVHDAKYGDNPCTAQELCFRVMQASAASGQNFLAAYQAEGAKSGAADVGAAPNGGAPASAQEQDAADIQAVVSAYNQTKGGTK</sequence>
<dbReference type="PANTHER" id="PTHR10381:SF70">
    <property type="entry name" value="ATP-DEPENDENT CLP PROTEASE PROTEOLYTIC SUBUNIT"/>
    <property type="match status" value="1"/>
</dbReference>
<accession>A0A173R5J5</accession>
<dbReference type="CDD" id="cd07016">
    <property type="entry name" value="S14_ClpP_1"/>
    <property type="match status" value="1"/>
</dbReference>
<organism evidence="8 9">
    <name type="scientific">Agathobacter rectalis</name>
    <dbReference type="NCBI Taxonomy" id="39491"/>
    <lineage>
        <taxon>Bacteria</taxon>
        <taxon>Bacillati</taxon>
        <taxon>Bacillota</taxon>
        <taxon>Clostridia</taxon>
        <taxon>Lachnospirales</taxon>
        <taxon>Lachnospiraceae</taxon>
        <taxon>Agathobacter</taxon>
    </lineage>
</organism>
<dbReference type="Proteomes" id="UP000095673">
    <property type="component" value="Unassembled WGS sequence"/>
</dbReference>
<evidence type="ECO:0000256" key="2">
    <source>
        <dbReference type="ARBA" id="ARBA00022490"/>
    </source>
</evidence>
<reference evidence="8 9" key="1">
    <citation type="submission" date="2015-09" db="EMBL/GenBank/DDBJ databases">
        <authorList>
            <consortium name="Pathogen Informatics"/>
        </authorList>
    </citation>
    <scope>NUCLEOTIDE SEQUENCE [LARGE SCALE GENOMIC DNA]</scope>
    <source>
        <strain evidence="8 9">2789STDY5834968</strain>
    </source>
</reference>
<name>A0A173R5J5_9FIRM</name>
<keyword evidence="4 8" id="KW-0378">Hydrolase</keyword>
<dbReference type="InterPro" id="IPR029045">
    <property type="entry name" value="ClpP/crotonase-like_dom_sf"/>
</dbReference>
<evidence type="ECO:0000256" key="7">
    <source>
        <dbReference type="SAM" id="MobiDB-lite"/>
    </source>
</evidence>
<dbReference type="EMBL" id="CYXM01000001">
    <property type="protein sequence ID" value="CUM73254.1"/>
    <property type="molecule type" value="Genomic_DNA"/>
</dbReference>
<keyword evidence="3 8" id="KW-0645">Protease</keyword>
<dbReference type="InterPro" id="IPR001907">
    <property type="entry name" value="ClpP"/>
</dbReference>
<comment type="similarity">
    <text evidence="1 6">Belongs to the peptidase S14 family.</text>
</comment>
<evidence type="ECO:0000256" key="1">
    <source>
        <dbReference type="ARBA" id="ARBA00007039"/>
    </source>
</evidence>
<evidence type="ECO:0000313" key="9">
    <source>
        <dbReference type="Proteomes" id="UP000095673"/>
    </source>
</evidence>
<dbReference type="OrthoDB" id="9806592at2"/>
<evidence type="ECO:0000256" key="4">
    <source>
        <dbReference type="ARBA" id="ARBA00022801"/>
    </source>
</evidence>
<dbReference type="GO" id="GO:0009368">
    <property type="term" value="C:endopeptidase Clp complex"/>
    <property type="evidence" value="ECO:0007669"/>
    <property type="project" value="TreeGrafter"/>
</dbReference>
<evidence type="ECO:0000313" key="8">
    <source>
        <dbReference type="EMBL" id="CUM73254.1"/>
    </source>
</evidence>
<keyword evidence="2" id="KW-0963">Cytoplasm</keyword>
<dbReference type="GO" id="GO:0051117">
    <property type="term" value="F:ATPase binding"/>
    <property type="evidence" value="ECO:0007669"/>
    <property type="project" value="TreeGrafter"/>
</dbReference>
<feature type="region of interest" description="Disordered" evidence="7">
    <location>
        <begin position="376"/>
        <end position="396"/>
    </location>
</feature>
<gene>
    <name evidence="8" type="primary">clpP1</name>
    <name evidence="8" type="ORF">ERS852580_00291</name>
</gene>
<evidence type="ECO:0000256" key="6">
    <source>
        <dbReference type="RuleBase" id="RU003567"/>
    </source>
</evidence>
<proteinExistence type="inferred from homology"/>